<reference evidence="3 4" key="1">
    <citation type="journal article" date="2013" name="BMC Genomics">
        <title>The genome and transcriptome of the pine saprophyte Ophiostoma piceae, and a comparison with the bark beetle-associated pine pathogen Grosmannia clavigera.</title>
        <authorList>
            <person name="Haridas S."/>
            <person name="Wang Y."/>
            <person name="Lim L."/>
            <person name="Massoumi Alamouti S."/>
            <person name="Jackman S."/>
            <person name="Docking R."/>
            <person name="Robertson G."/>
            <person name="Birol I."/>
            <person name="Bohlmann J."/>
            <person name="Breuil C."/>
        </authorList>
    </citation>
    <scope>NUCLEOTIDE SEQUENCE [LARGE SCALE GENOMIC DNA]</scope>
    <source>
        <strain evidence="3 4">UAMH 11346</strain>
    </source>
</reference>
<accession>S3C8N6</accession>
<gene>
    <name evidence="3" type="ORF">F503_01084</name>
</gene>
<dbReference type="OrthoDB" id="5243863at2759"/>
<proteinExistence type="predicted"/>
<protein>
    <submittedName>
        <fullName evidence="3">Uncharacterized protein</fullName>
    </submittedName>
</protein>
<dbReference type="AlphaFoldDB" id="S3C8N6"/>
<sequence>MTDWSDIFEKRLQTVLGDDGSSARKAAALDLTPPTTAHRGLGHQQQRSKDPTSAFFESMRRQSGGGQVSRYDNGGPVMTPAAQTSAASPAFAVDTEQPIKRLQGKATSNSTRVLSRCYPLTTSESYSNRARDLHGEAMKRLDDVQETLEAELAFMAQQAEQFLSAAAEKQAHISRPAEKWVVKIQTREGPPKSAMKTTSHKDERVVDRIATIRETADALKSDLARLWEQWNVAHKEASTILQAITSDAPTTAHSDADEIMAKAEKELTAAAAEAMKEMKENEKTFKKLIYAEECKIAQTMLSRQSKYD</sequence>
<evidence type="ECO:0000313" key="3">
    <source>
        <dbReference type="EMBL" id="EPE08301.1"/>
    </source>
</evidence>
<evidence type="ECO:0000256" key="2">
    <source>
        <dbReference type="SAM" id="MobiDB-lite"/>
    </source>
</evidence>
<dbReference type="HOGENOM" id="CLU_903437_0_0_1"/>
<organism evidence="3 4">
    <name type="scientific">Ophiostoma piceae (strain UAMH 11346)</name>
    <name type="common">Sap stain fungus</name>
    <dbReference type="NCBI Taxonomy" id="1262450"/>
    <lineage>
        <taxon>Eukaryota</taxon>
        <taxon>Fungi</taxon>
        <taxon>Dikarya</taxon>
        <taxon>Ascomycota</taxon>
        <taxon>Pezizomycotina</taxon>
        <taxon>Sordariomycetes</taxon>
        <taxon>Sordariomycetidae</taxon>
        <taxon>Ophiostomatales</taxon>
        <taxon>Ophiostomataceae</taxon>
        <taxon>Ophiostoma</taxon>
    </lineage>
</organism>
<evidence type="ECO:0000256" key="1">
    <source>
        <dbReference type="SAM" id="Coils"/>
    </source>
</evidence>
<dbReference type="EMBL" id="KE148149">
    <property type="protein sequence ID" value="EPE08301.1"/>
    <property type="molecule type" value="Genomic_DNA"/>
</dbReference>
<feature type="region of interest" description="Disordered" evidence="2">
    <location>
        <begin position="29"/>
        <end position="52"/>
    </location>
</feature>
<keyword evidence="4" id="KW-1185">Reference proteome</keyword>
<dbReference type="Proteomes" id="UP000016923">
    <property type="component" value="Unassembled WGS sequence"/>
</dbReference>
<evidence type="ECO:0000313" key="4">
    <source>
        <dbReference type="Proteomes" id="UP000016923"/>
    </source>
</evidence>
<feature type="coiled-coil region" evidence="1">
    <location>
        <begin position="253"/>
        <end position="284"/>
    </location>
</feature>
<keyword evidence="1" id="KW-0175">Coiled coil</keyword>
<name>S3C8N6_OPHP1</name>
<dbReference type="VEuPathDB" id="FungiDB:F503_01084"/>